<protein>
    <submittedName>
        <fullName evidence="2">Phage head morphogenesis, SPP1 gp7 family domain protein</fullName>
    </submittedName>
</protein>
<dbReference type="PATRIC" id="fig|562.7396.peg.787"/>
<dbReference type="Proteomes" id="UP000037564">
    <property type="component" value="Unassembled WGS sequence"/>
</dbReference>
<evidence type="ECO:0000259" key="1">
    <source>
        <dbReference type="Pfam" id="PF04233"/>
    </source>
</evidence>
<accession>A0A0B1K384</accession>
<sequence>MPTADDVDLGYAYTLKPEEAIKYFESKGYVIGFRWHDVKDIANARAFTVAGVLKLDVLKDIRDGLTAALADGGTFREFAAQLEPLLEKKGWLGKKLIVDEDTGELHGRQLTPRRLRTIFDTNIQSSYNAGRYQQQMANVADRPYFERVAVMDLHTRPKHAALNGFTARADDPVWEYFYAPDGYGCRCRIRARSASDVEKYGLTVQSSEGRLVEVEQEYGQPGLTIRTMGLKMPDGSVYTADPGFGFNPGRVAWQPELEKYDYRSARQYVTGTLTGPDFARGLANVSELDARQRYPLAIRSPEQVAATGAARQTVNLTADVMKRLSATDTPPAAADYVLMQQTIERAEHVTQDGNAWRYALQSGDRWSVATVEDDVLTDWVMQDTPEAS</sequence>
<dbReference type="NCBIfam" id="TIGR01641">
    <property type="entry name" value="phageSPP1_gp7"/>
    <property type="match status" value="1"/>
</dbReference>
<dbReference type="InterPro" id="IPR006528">
    <property type="entry name" value="Phage_head_morphogenesis_dom"/>
</dbReference>
<evidence type="ECO:0000313" key="3">
    <source>
        <dbReference type="Proteomes" id="UP000037564"/>
    </source>
</evidence>
<proteinExistence type="predicted"/>
<dbReference type="AlphaFoldDB" id="A0A0B1K384"/>
<reference evidence="2 3" key="1">
    <citation type="submission" date="2015-07" db="EMBL/GenBank/DDBJ databases">
        <title>Genome sequences of 64 non-O157:H7 Shiga toxin-producing Escherichia coli strains.</title>
        <authorList>
            <person name="Gonzalez-Escalona N."/>
            <person name="Toro M."/>
            <person name="Timme R."/>
            <person name="Payne J."/>
        </authorList>
    </citation>
    <scope>NUCLEOTIDE SEQUENCE [LARGE SCALE GENOMIC DNA]</scope>
    <source>
        <strain evidence="2 3">CFSAN026843</strain>
    </source>
</reference>
<gene>
    <name evidence="2" type="ORF">WR15_04905</name>
</gene>
<dbReference type="RefSeq" id="WP_042966127.1">
    <property type="nucleotide sequence ID" value="NZ_BDLM01000017.1"/>
</dbReference>
<feature type="domain" description="Phage head morphogenesis" evidence="1">
    <location>
        <begin position="59"/>
        <end position="189"/>
    </location>
</feature>
<name>A0A0B1K384_ECOLX</name>
<comment type="caution">
    <text evidence="2">The sequence shown here is derived from an EMBL/GenBank/DDBJ whole genome shotgun (WGS) entry which is preliminary data.</text>
</comment>
<dbReference type="Pfam" id="PF04233">
    <property type="entry name" value="Phage_Mu_F"/>
    <property type="match status" value="1"/>
</dbReference>
<evidence type="ECO:0000313" key="2">
    <source>
        <dbReference type="EMBL" id="KNF71124.1"/>
    </source>
</evidence>
<dbReference type="EMBL" id="LGZN01000014">
    <property type="protein sequence ID" value="KNF71124.1"/>
    <property type="molecule type" value="Genomic_DNA"/>
</dbReference>
<organism evidence="2 3">
    <name type="scientific">Escherichia coli</name>
    <dbReference type="NCBI Taxonomy" id="562"/>
    <lineage>
        <taxon>Bacteria</taxon>
        <taxon>Pseudomonadati</taxon>
        <taxon>Pseudomonadota</taxon>
        <taxon>Gammaproteobacteria</taxon>
        <taxon>Enterobacterales</taxon>
        <taxon>Enterobacteriaceae</taxon>
        <taxon>Escherichia</taxon>
    </lineage>
</organism>